<dbReference type="Proteomes" id="UP000319908">
    <property type="component" value="Unassembled WGS sequence"/>
</dbReference>
<evidence type="ECO:0000313" key="4">
    <source>
        <dbReference type="Proteomes" id="UP000319908"/>
    </source>
</evidence>
<dbReference type="NCBIfam" id="TIGR02226">
    <property type="entry name" value="two_anch"/>
    <property type="match status" value="1"/>
</dbReference>
<reference evidence="3 4" key="1">
    <citation type="journal article" date="2020" name="Antonie Van Leeuwenhoek">
        <title>Rhodopirellula heiligendammensis sp. nov., Rhodopirellula pilleata sp. nov., and Rhodopirellula solitaria sp. nov. isolated from natural or artificial marine surfaces in Northern Germany and California, USA, and emended description of the genus Rhodopirellula.</title>
        <authorList>
            <person name="Kallscheuer N."/>
            <person name="Wiegand S."/>
            <person name="Jogler M."/>
            <person name="Boedeker C."/>
            <person name="Peeters S.H."/>
            <person name="Rast P."/>
            <person name="Heuer A."/>
            <person name="Jetten M.S.M."/>
            <person name="Rohde M."/>
            <person name="Jogler C."/>
        </authorList>
    </citation>
    <scope>NUCLEOTIDE SEQUENCE [LARGE SCALE GENOMIC DNA]</scope>
    <source>
        <strain evidence="3 4">Poly21</strain>
    </source>
</reference>
<keyword evidence="1" id="KW-0472">Membrane</keyword>
<dbReference type="InterPro" id="IPR011933">
    <property type="entry name" value="Double_TM_dom"/>
</dbReference>
<dbReference type="SUPFAM" id="SSF52317">
    <property type="entry name" value="Class I glutamine amidotransferase-like"/>
    <property type="match status" value="1"/>
</dbReference>
<sequence length="686" mass="73957">MNFIQTGFLIGSATVAIPLIIHLLNRWQVRRVELGTMRFLNEVIRDGAQRRRIRRWLLLLTRMALVALLACLFARPFLPGRSQRDGDHLQIVLIDRSASMGMPGNSGRVIDDALTAAADGVAEYGEGATVLWAWFDGQVEPLPASTTRPTVPRALDGDTNYQAAVEWARDRIGAFPESLAEVMIVTDLQQSGLAMAPSASESLGFSDNVPVRIVDVGRAAANNLAITQFAPLQTRLDTKTASRFGATLFNFGNLPQEEVPMVVSASNGTRQVRLKKSISVPSGQAEDVQFDLGNLDAGLWQVTASIDVADDLAADNRRLTAVQVAQPLNLLVIDGGAAEDGSNSASYYLAAALGRQSSPPSSIEGDAARESAPPSRFAVEVLFLEDQSMSSLDGHQYPLVVVSDAGALSAQLIADLESYVSGGGRLLVFAGDAVDTATLDAWNQSKLVPGTLRLPQPSGVTPFRIKTLATRTEMLSPFADPQHGDLTRLAFRKLLPVSVADQTKVLARFDGDRPAMTRQPVGQGSVVWFLSSADSSWSNWTTNPLYLPLVQQMAGDLLNLTGEGPIRFRRIGEPLDFERPSRLVVTQAALNPASPPIAEPVFEHAGFEQQPHALYVINGSSRESDPTRMEASALANHFGLNLADATNRPQSQSVATRKPNELWPWLAAAACVLLIGEFALANRTVS</sequence>
<dbReference type="Pfam" id="PF07584">
    <property type="entry name" value="BatA"/>
    <property type="match status" value="1"/>
</dbReference>
<name>A0A5C6BKS1_9BACT</name>
<keyword evidence="4" id="KW-1185">Reference proteome</keyword>
<evidence type="ECO:0000256" key="1">
    <source>
        <dbReference type="SAM" id="Phobius"/>
    </source>
</evidence>
<accession>A0A5C6BKS1</accession>
<dbReference type="InterPro" id="IPR024163">
    <property type="entry name" value="Aerotolerance_reg_N"/>
</dbReference>
<dbReference type="Gene3D" id="3.40.50.410">
    <property type="entry name" value="von Willebrand factor, type A domain"/>
    <property type="match status" value="1"/>
</dbReference>
<keyword evidence="1" id="KW-1133">Transmembrane helix</keyword>
<protein>
    <recommendedName>
        <fullName evidence="2">Aerotolerance regulator N-terminal domain-containing protein</fullName>
    </recommendedName>
</protein>
<feature type="transmembrane region" description="Helical" evidence="1">
    <location>
        <begin position="56"/>
        <end position="78"/>
    </location>
</feature>
<dbReference type="InterPro" id="IPR036465">
    <property type="entry name" value="vWFA_dom_sf"/>
</dbReference>
<evidence type="ECO:0000313" key="3">
    <source>
        <dbReference type="EMBL" id="TWU11054.1"/>
    </source>
</evidence>
<comment type="caution">
    <text evidence="3">The sequence shown here is derived from an EMBL/GenBank/DDBJ whole genome shotgun (WGS) entry which is preliminary data.</text>
</comment>
<dbReference type="PANTHER" id="PTHR37464">
    <property type="entry name" value="BLL2463 PROTEIN"/>
    <property type="match status" value="1"/>
</dbReference>
<keyword evidence="1" id="KW-0812">Transmembrane</keyword>
<dbReference type="AlphaFoldDB" id="A0A5C6BKS1"/>
<dbReference type="Gene3D" id="3.40.50.880">
    <property type="match status" value="1"/>
</dbReference>
<dbReference type="EMBL" id="SJPU01000003">
    <property type="protein sequence ID" value="TWU11054.1"/>
    <property type="molecule type" value="Genomic_DNA"/>
</dbReference>
<feature type="transmembrane region" description="Helical" evidence="1">
    <location>
        <begin position="6"/>
        <end position="24"/>
    </location>
</feature>
<organism evidence="3 4">
    <name type="scientific">Allorhodopirellula heiligendammensis</name>
    <dbReference type="NCBI Taxonomy" id="2714739"/>
    <lineage>
        <taxon>Bacteria</taxon>
        <taxon>Pseudomonadati</taxon>
        <taxon>Planctomycetota</taxon>
        <taxon>Planctomycetia</taxon>
        <taxon>Pirellulales</taxon>
        <taxon>Pirellulaceae</taxon>
        <taxon>Allorhodopirellula</taxon>
    </lineage>
</organism>
<evidence type="ECO:0000259" key="2">
    <source>
        <dbReference type="Pfam" id="PF07584"/>
    </source>
</evidence>
<dbReference type="OrthoDB" id="237862at2"/>
<dbReference type="RefSeq" id="WP_146409375.1">
    <property type="nucleotide sequence ID" value="NZ_SJPU01000003.1"/>
</dbReference>
<feature type="domain" description="Aerotolerance regulator N-terminal" evidence="2">
    <location>
        <begin position="1"/>
        <end position="76"/>
    </location>
</feature>
<dbReference type="InterPro" id="IPR029062">
    <property type="entry name" value="Class_I_gatase-like"/>
</dbReference>
<dbReference type="PANTHER" id="PTHR37464:SF1">
    <property type="entry name" value="BLL2463 PROTEIN"/>
    <property type="match status" value="1"/>
</dbReference>
<dbReference type="SUPFAM" id="SSF53300">
    <property type="entry name" value="vWA-like"/>
    <property type="match status" value="1"/>
</dbReference>
<gene>
    <name evidence="3" type="ORF">Poly21_49610</name>
</gene>
<proteinExistence type="predicted"/>